<evidence type="ECO:0000313" key="1">
    <source>
        <dbReference type="EMBL" id="OGK39180.1"/>
    </source>
</evidence>
<comment type="caution">
    <text evidence="1">The sequence shown here is derived from an EMBL/GenBank/DDBJ whole genome shotgun (WGS) entry which is preliminary data.</text>
</comment>
<dbReference type="AlphaFoldDB" id="A0A1F7I729"/>
<dbReference type="STRING" id="1802055.A3A74_03735"/>
<reference evidence="1 2" key="1">
    <citation type="journal article" date="2016" name="Nat. Commun.">
        <title>Thousands of microbial genomes shed light on interconnected biogeochemical processes in an aquifer system.</title>
        <authorList>
            <person name="Anantharaman K."/>
            <person name="Brown C.T."/>
            <person name="Hug L.A."/>
            <person name="Sharon I."/>
            <person name="Castelle C.J."/>
            <person name="Probst A.J."/>
            <person name="Thomas B.C."/>
            <person name="Singh A."/>
            <person name="Wilkins M.J."/>
            <person name="Karaoz U."/>
            <person name="Brodie E.L."/>
            <person name="Williams K.H."/>
            <person name="Hubbard S.S."/>
            <person name="Banfield J.F."/>
        </authorList>
    </citation>
    <scope>NUCLEOTIDE SEQUENCE [LARGE SCALE GENOMIC DNA]</scope>
</reference>
<accession>A0A1F7I729</accession>
<organism evidence="1 2">
    <name type="scientific">Candidatus Roizmanbacteria bacterium RIFCSPLOWO2_01_FULL_35_13</name>
    <dbReference type="NCBI Taxonomy" id="1802055"/>
    <lineage>
        <taxon>Bacteria</taxon>
        <taxon>Candidatus Roizmaniibacteriota</taxon>
    </lineage>
</organism>
<sequence>MHIPINKKWVLLTIFLFCAILIWIAVSISIQKSKQKLLEKKTFGYTQGVPNSIFKNNDLLIVKNKNEAGGYPFLSEKIVQIPNIHWQLRYFQPYLKAITIKNGAVFLETEFKDLNNNPKTVAVFAGGKLNNKEIPFIYFVKNGRVVRIQNQDQLKELLTLNQRINIEYLQTAENYQEAMNSDICKLHNDPVCKIAEFVNQHQNEYLKFFQTGELPDDLFLMALSILDKLNEN</sequence>
<gene>
    <name evidence="1" type="ORF">A3A74_03735</name>
</gene>
<proteinExistence type="predicted"/>
<dbReference type="EMBL" id="MGAF01000056">
    <property type="protein sequence ID" value="OGK39180.1"/>
    <property type="molecule type" value="Genomic_DNA"/>
</dbReference>
<dbReference type="Proteomes" id="UP000179270">
    <property type="component" value="Unassembled WGS sequence"/>
</dbReference>
<evidence type="ECO:0000313" key="2">
    <source>
        <dbReference type="Proteomes" id="UP000179270"/>
    </source>
</evidence>
<protein>
    <submittedName>
        <fullName evidence="1">Uncharacterized protein</fullName>
    </submittedName>
</protein>
<name>A0A1F7I729_9BACT</name>